<sequence>MVGKREGIILLDNGSLRAGATLQLRQLAAALGSCLGQEVHPVSLLHSSKVAAEELGGEKAMTLVPFMRAQRELGVSRFIIVPLFFGPSGALVDYLPKRVKDLHDEGWAELEVEVAASLVHAGDRRVAKIMAELVRERIAEKGWVRPAVAMCDHGTPVREVNAVREIVAEQLSEELGDVVKVVRACSMERREGAEYDFNEPLLEKLLGQEGFDGQVVVSMLFAGPGRHAGAGGDVAMICDSARERCEGLETVMSDLVGRKVEALAEVLADRYREHIGVVRK</sequence>
<organism evidence="1 2">
    <name type="scientific">Rubritalea tangerina</name>
    <dbReference type="NCBI Taxonomy" id="430798"/>
    <lineage>
        <taxon>Bacteria</taxon>
        <taxon>Pseudomonadati</taxon>
        <taxon>Verrucomicrobiota</taxon>
        <taxon>Verrucomicrobiia</taxon>
        <taxon>Verrucomicrobiales</taxon>
        <taxon>Rubritaleaceae</taxon>
        <taxon>Rubritalea</taxon>
    </lineage>
</organism>
<dbReference type="SUPFAM" id="SSF53800">
    <property type="entry name" value="Chelatase"/>
    <property type="match status" value="1"/>
</dbReference>
<dbReference type="RefSeq" id="WP_377088779.1">
    <property type="nucleotide sequence ID" value="NZ_JBHSJL010000014.1"/>
</dbReference>
<evidence type="ECO:0000313" key="2">
    <source>
        <dbReference type="Proteomes" id="UP001597389"/>
    </source>
</evidence>
<dbReference type="Proteomes" id="UP001597389">
    <property type="component" value="Unassembled WGS sequence"/>
</dbReference>
<proteinExistence type="predicted"/>
<comment type="caution">
    <text evidence="1">The sequence shown here is derived from an EMBL/GenBank/DDBJ whole genome shotgun (WGS) entry which is preliminary data.</text>
</comment>
<dbReference type="Gene3D" id="3.40.50.1400">
    <property type="match status" value="2"/>
</dbReference>
<name>A0ABW4Z854_9BACT</name>
<accession>A0ABW4Z854</accession>
<protein>
    <submittedName>
        <fullName evidence="1">Sirohydrochlorin chelatase</fullName>
    </submittedName>
</protein>
<keyword evidence="2" id="KW-1185">Reference proteome</keyword>
<reference evidence="2" key="1">
    <citation type="journal article" date="2019" name="Int. J. Syst. Evol. Microbiol.">
        <title>The Global Catalogue of Microorganisms (GCM) 10K type strain sequencing project: providing services to taxonomists for standard genome sequencing and annotation.</title>
        <authorList>
            <consortium name="The Broad Institute Genomics Platform"/>
            <consortium name="The Broad Institute Genome Sequencing Center for Infectious Disease"/>
            <person name="Wu L."/>
            <person name="Ma J."/>
        </authorList>
    </citation>
    <scope>NUCLEOTIDE SEQUENCE [LARGE SCALE GENOMIC DNA]</scope>
    <source>
        <strain evidence="2">CCUG 57942</strain>
    </source>
</reference>
<gene>
    <name evidence="1" type="ORF">ACFSW8_03870</name>
</gene>
<evidence type="ECO:0000313" key="1">
    <source>
        <dbReference type="EMBL" id="MFD2158031.1"/>
    </source>
</evidence>
<dbReference type="EMBL" id="JBHUJB010000020">
    <property type="protein sequence ID" value="MFD2158031.1"/>
    <property type="molecule type" value="Genomic_DNA"/>
</dbReference>